<proteinExistence type="inferred from homology"/>
<dbReference type="GO" id="GO:0002128">
    <property type="term" value="P:tRNA nucleoside ribose methylation"/>
    <property type="evidence" value="ECO:0007669"/>
    <property type="project" value="TreeGrafter"/>
</dbReference>
<dbReference type="GO" id="GO:0008173">
    <property type="term" value="F:RNA methyltransferase activity"/>
    <property type="evidence" value="ECO:0007669"/>
    <property type="project" value="InterPro"/>
</dbReference>
<dbReference type="Pfam" id="PF00588">
    <property type="entry name" value="SpoU_methylase"/>
    <property type="match status" value="1"/>
</dbReference>
<feature type="domain" description="tRNA/rRNA methyltransferase SpoU type" evidence="6">
    <location>
        <begin position="4"/>
        <end position="154"/>
    </location>
</feature>
<keyword evidence="4" id="KW-0949">S-adenosyl-L-methionine</keyword>
<dbReference type="InterPro" id="IPR029026">
    <property type="entry name" value="tRNA_m1G_MTases_N"/>
</dbReference>
<dbReference type="RefSeq" id="WP_109941592.1">
    <property type="nucleotide sequence ID" value="NZ_CP176366.1"/>
</dbReference>
<dbReference type="InterPro" id="IPR001537">
    <property type="entry name" value="SpoU_MeTrfase"/>
</dbReference>
<dbReference type="GO" id="GO:0005829">
    <property type="term" value="C:cytosol"/>
    <property type="evidence" value="ECO:0007669"/>
    <property type="project" value="TreeGrafter"/>
</dbReference>
<evidence type="ECO:0000256" key="1">
    <source>
        <dbReference type="ARBA" id="ARBA00007228"/>
    </source>
</evidence>
<keyword evidence="8" id="KW-1185">Reference proteome</keyword>
<dbReference type="InterPro" id="IPR029028">
    <property type="entry name" value="Alpha/beta_knot_MTases"/>
</dbReference>
<keyword evidence="3 7" id="KW-0808">Transferase</keyword>
<dbReference type="GeneID" id="97610705"/>
<accession>A0A2V2MV85</accession>
<dbReference type="EMBL" id="QGMZ01000029">
    <property type="protein sequence ID" value="PWR71822.1"/>
    <property type="molecule type" value="Genomic_DNA"/>
</dbReference>
<dbReference type="Proteomes" id="UP000245934">
    <property type="component" value="Unassembled WGS sequence"/>
</dbReference>
<dbReference type="Gene3D" id="3.40.1280.10">
    <property type="match status" value="1"/>
</dbReference>
<dbReference type="AlphaFoldDB" id="A0A2V2MV85"/>
<dbReference type="PIRSF" id="PIRSF004808">
    <property type="entry name" value="LasT"/>
    <property type="match status" value="1"/>
</dbReference>
<evidence type="ECO:0000256" key="3">
    <source>
        <dbReference type="ARBA" id="ARBA00022679"/>
    </source>
</evidence>
<keyword evidence="2 7" id="KW-0489">Methyltransferase</keyword>
<organism evidence="7 8">
    <name type="scientific">Methanospirillum stamsii</name>
    <dbReference type="NCBI Taxonomy" id="1277351"/>
    <lineage>
        <taxon>Archaea</taxon>
        <taxon>Methanobacteriati</taxon>
        <taxon>Methanobacteriota</taxon>
        <taxon>Stenosarchaea group</taxon>
        <taxon>Methanomicrobia</taxon>
        <taxon>Methanomicrobiales</taxon>
        <taxon>Methanospirillaceae</taxon>
        <taxon>Methanospirillum</taxon>
    </lineage>
</organism>
<dbReference type="CDD" id="cd18093">
    <property type="entry name" value="SpoU-like_TrmJ"/>
    <property type="match status" value="1"/>
</dbReference>
<dbReference type="GO" id="GO:0003723">
    <property type="term" value="F:RNA binding"/>
    <property type="evidence" value="ECO:0007669"/>
    <property type="project" value="InterPro"/>
</dbReference>
<reference evidence="7 8" key="1">
    <citation type="submission" date="2018-05" db="EMBL/GenBank/DDBJ databases">
        <title>Draft genome of Methanospirillum stamsii Pt1.</title>
        <authorList>
            <person name="Dueholm M.S."/>
            <person name="Nielsen P.H."/>
            <person name="Bakmann L.F."/>
            <person name="Otzen D.E."/>
        </authorList>
    </citation>
    <scope>NUCLEOTIDE SEQUENCE [LARGE SCALE GENOMIC DNA]</scope>
    <source>
        <strain evidence="7 8">Pt1</strain>
    </source>
</reference>
<dbReference type="NCBIfam" id="TIGR00050">
    <property type="entry name" value="rRNA_methyl_1"/>
    <property type="match status" value="1"/>
</dbReference>
<evidence type="ECO:0000256" key="2">
    <source>
        <dbReference type="ARBA" id="ARBA00022603"/>
    </source>
</evidence>
<dbReference type="OrthoDB" id="372184at2157"/>
<evidence type="ECO:0000313" key="7">
    <source>
        <dbReference type="EMBL" id="PWR71822.1"/>
    </source>
</evidence>
<evidence type="ECO:0000256" key="5">
    <source>
        <dbReference type="SAM" id="MobiDB-lite"/>
    </source>
</evidence>
<evidence type="ECO:0000313" key="8">
    <source>
        <dbReference type="Proteomes" id="UP000245934"/>
    </source>
</evidence>
<name>A0A2V2MV85_9EURY</name>
<comment type="caution">
    <text evidence="7">The sequence shown here is derived from an EMBL/GenBank/DDBJ whole genome shotgun (WGS) entry which is preliminary data.</text>
</comment>
<dbReference type="PANTHER" id="PTHR42786:SF2">
    <property type="entry name" value="TRNA (CYTIDINE_URIDINE-2'-O-)-METHYLTRANSFERASE TRMJ"/>
    <property type="match status" value="1"/>
</dbReference>
<dbReference type="SUPFAM" id="SSF75217">
    <property type="entry name" value="alpha/beta knot"/>
    <property type="match status" value="1"/>
</dbReference>
<evidence type="ECO:0000256" key="4">
    <source>
        <dbReference type="ARBA" id="ARBA00022691"/>
    </source>
</evidence>
<dbReference type="InterPro" id="IPR004384">
    <property type="entry name" value="RNA_MeTrfase_TrmJ/LasT"/>
</dbReference>
<evidence type="ECO:0000259" key="6">
    <source>
        <dbReference type="Pfam" id="PF00588"/>
    </source>
</evidence>
<protein>
    <submittedName>
        <fullName evidence="7">RNA methyltransferase</fullName>
    </submittedName>
</protein>
<dbReference type="Gene3D" id="1.10.8.590">
    <property type="match status" value="1"/>
</dbReference>
<sequence>MPHVRIVLVEPLYEGNVGFAARVMKNFGFTDLILVNPCTIGNEAKIRASHADDVLSGAKVMTLEEVFASSHRIVATTGSLSYSACHPTRMPFYSPKELRDLVGELDGTISILFGRENWGLSNEEVRRADIICTIPTSSIYPIINLSHAVGVICYELADLPKAMIPLATVEEMDHLYEHIDQYLDLVDHPGFKRESTMTLIRRVLGRCNLTWRECTTIHGLLRRSEWHFSPPNGEKFQDPSDDPLNADGNDKL</sequence>
<gene>
    <name evidence="7" type="ORF">DLD82_13165</name>
</gene>
<feature type="region of interest" description="Disordered" evidence="5">
    <location>
        <begin position="231"/>
        <end position="252"/>
    </location>
</feature>
<dbReference type="PANTHER" id="PTHR42786">
    <property type="entry name" value="TRNA/RRNA METHYLTRANSFERASE"/>
    <property type="match status" value="1"/>
</dbReference>
<comment type="similarity">
    <text evidence="1">Belongs to the class IV-like SAM-binding methyltransferase superfamily. RNA methyltransferase TrmH family.</text>
</comment>